<keyword evidence="5" id="KW-0349">Heme</keyword>
<dbReference type="GO" id="GO:0009055">
    <property type="term" value="F:electron transfer activity"/>
    <property type="evidence" value="ECO:0007669"/>
    <property type="project" value="InterPro"/>
</dbReference>
<keyword evidence="10" id="KW-0408">Iron</keyword>
<dbReference type="PANTHER" id="PTHR30529:SF1">
    <property type="entry name" value="CYTOCHROME B561 HOMOLOG 2"/>
    <property type="match status" value="1"/>
</dbReference>
<keyword evidence="4" id="KW-1003">Cell membrane</keyword>
<keyword evidence="11 13" id="KW-0472">Membrane</keyword>
<gene>
    <name evidence="15" type="ORF">SR41_01245</name>
</gene>
<evidence type="ECO:0000256" key="12">
    <source>
        <dbReference type="ARBA" id="ARBA00037975"/>
    </source>
</evidence>
<dbReference type="Proteomes" id="UP000033203">
    <property type="component" value="Unassembled WGS sequence"/>
</dbReference>
<dbReference type="AlphaFoldDB" id="A0A0D1L0P4"/>
<feature type="transmembrane region" description="Helical" evidence="13">
    <location>
        <begin position="46"/>
        <end position="68"/>
    </location>
</feature>
<dbReference type="PATRIC" id="fig|1549858.7.peg.1905"/>
<dbReference type="SUPFAM" id="SSF81342">
    <property type="entry name" value="Transmembrane di-heme cytochromes"/>
    <property type="match status" value="1"/>
</dbReference>
<keyword evidence="7" id="KW-0479">Metal-binding</keyword>
<evidence type="ECO:0000256" key="8">
    <source>
        <dbReference type="ARBA" id="ARBA00022982"/>
    </source>
</evidence>
<dbReference type="Pfam" id="PF01292">
    <property type="entry name" value="Ni_hydr_CYTB"/>
    <property type="match status" value="1"/>
</dbReference>
<proteinExistence type="inferred from homology"/>
<evidence type="ECO:0000259" key="14">
    <source>
        <dbReference type="Pfam" id="PF01292"/>
    </source>
</evidence>
<dbReference type="EMBL" id="JXTP01000007">
    <property type="protein sequence ID" value="KIU30074.1"/>
    <property type="molecule type" value="Genomic_DNA"/>
</dbReference>
<dbReference type="GO" id="GO:0020037">
    <property type="term" value="F:heme binding"/>
    <property type="evidence" value="ECO:0007669"/>
    <property type="project" value="TreeGrafter"/>
</dbReference>
<evidence type="ECO:0000313" key="15">
    <source>
        <dbReference type="EMBL" id="KIU30074.1"/>
    </source>
</evidence>
<accession>A0A0D1L0P4</accession>
<dbReference type="GO" id="GO:0046872">
    <property type="term" value="F:metal ion binding"/>
    <property type="evidence" value="ECO:0007669"/>
    <property type="project" value="UniProtKB-KW"/>
</dbReference>
<name>A0A0D1L0P4_9SPHN</name>
<dbReference type="GO" id="GO:0022904">
    <property type="term" value="P:respiratory electron transport chain"/>
    <property type="evidence" value="ECO:0007669"/>
    <property type="project" value="InterPro"/>
</dbReference>
<evidence type="ECO:0000256" key="13">
    <source>
        <dbReference type="SAM" id="Phobius"/>
    </source>
</evidence>
<dbReference type="Gene3D" id="1.20.950.20">
    <property type="entry name" value="Transmembrane di-heme cytochromes, Chain C"/>
    <property type="match status" value="1"/>
</dbReference>
<organism evidence="15 16">
    <name type="scientific">Sphingomonas melonis</name>
    <dbReference type="NCBI Taxonomy" id="152682"/>
    <lineage>
        <taxon>Bacteria</taxon>
        <taxon>Pseudomonadati</taxon>
        <taxon>Pseudomonadota</taxon>
        <taxon>Alphaproteobacteria</taxon>
        <taxon>Sphingomonadales</taxon>
        <taxon>Sphingomonadaceae</taxon>
        <taxon>Sphingomonas</taxon>
    </lineage>
</organism>
<evidence type="ECO:0000256" key="10">
    <source>
        <dbReference type="ARBA" id="ARBA00023004"/>
    </source>
</evidence>
<keyword evidence="6 13" id="KW-0812">Transmembrane</keyword>
<evidence type="ECO:0000256" key="4">
    <source>
        <dbReference type="ARBA" id="ARBA00022475"/>
    </source>
</evidence>
<dbReference type="InterPro" id="IPR052168">
    <property type="entry name" value="Cytochrome_b561_oxidase"/>
</dbReference>
<feature type="transmembrane region" description="Helical" evidence="13">
    <location>
        <begin position="147"/>
        <end position="168"/>
    </location>
</feature>
<sequence>MTGWARDARYSTVAIAFHWTIAVLIIANLIIGIGHDGIPALRALMGAHKAIGITVLVLTLARVAWRIAHRPPPLPAHMPGLEKGLAHATHWSLYLLMLALPLTGWLMVSAPPTEGPARPLTWFGLFDIPRLPASAGAAGFGHEAHELLGWVMVALVVLHVAGALRHHLILRDTVLARMVPMQRR</sequence>
<protein>
    <submittedName>
        <fullName evidence="15">Cytochrome B561</fullName>
    </submittedName>
</protein>
<keyword evidence="3" id="KW-0813">Transport</keyword>
<evidence type="ECO:0000256" key="11">
    <source>
        <dbReference type="ARBA" id="ARBA00023136"/>
    </source>
</evidence>
<evidence type="ECO:0000256" key="2">
    <source>
        <dbReference type="ARBA" id="ARBA00004651"/>
    </source>
</evidence>
<feature type="transmembrane region" description="Helical" evidence="13">
    <location>
        <begin position="12"/>
        <end position="34"/>
    </location>
</feature>
<evidence type="ECO:0000256" key="7">
    <source>
        <dbReference type="ARBA" id="ARBA00022723"/>
    </source>
</evidence>
<comment type="caution">
    <text evidence="15">The sequence shown here is derived from an EMBL/GenBank/DDBJ whole genome shotgun (WGS) entry which is preliminary data.</text>
</comment>
<feature type="domain" description="Cytochrome b561 bacterial/Ni-hydrogenase" evidence="14">
    <location>
        <begin position="9"/>
        <end position="180"/>
    </location>
</feature>
<dbReference type="GO" id="GO:0005886">
    <property type="term" value="C:plasma membrane"/>
    <property type="evidence" value="ECO:0007669"/>
    <property type="project" value="UniProtKB-SubCell"/>
</dbReference>
<evidence type="ECO:0000256" key="6">
    <source>
        <dbReference type="ARBA" id="ARBA00022692"/>
    </source>
</evidence>
<reference evidence="15 16" key="1">
    <citation type="submission" date="2015-01" db="EMBL/GenBank/DDBJ databases">
        <title>Genome of Sphingomonas taxi strain 30a.</title>
        <authorList>
            <person name="Eevers N."/>
            <person name="Van Hamme J."/>
            <person name="Bottos E."/>
            <person name="Weyens N."/>
            <person name="Vangronsveld J."/>
        </authorList>
    </citation>
    <scope>NUCLEOTIDE SEQUENCE [LARGE SCALE GENOMIC DNA]</scope>
    <source>
        <strain evidence="15 16">30a</strain>
    </source>
</reference>
<keyword evidence="9 13" id="KW-1133">Transmembrane helix</keyword>
<evidence type="ECO:0000256" key="1">
    <source>
        <dbReference type="ARBA" id="ARBA00001970"/>
    </source>
</evidence>
<comment type="similarity">
    <text evidence="12">Belongs to the cytochrome b561 family.</text>
</comment>
<comment type="subcellular location">
    <subcellularLocation>
        <location evidence="2">Cell membrane</location>
        <topology evidence="2">Multi-pass membrane protein</topology>
    </subcellularLocation>
</comment>
<dbReference type="InterPro" id="IPR016174">
    <property type="entry name" value="Di-haem_cyt_TM"/>
</dbReference>
<evidence type="ECO:0000256" key="9">
    <source>
        <dbReference type="ARBA" id="ARBA00022989"/>
    </source>
</evidence>
<dbReference type="PANTHER" id="PTHR30529">
    <property type="entry name" value="CYTOCHROME B561"/>
    <property type="match status" value="1"/>
</dbReference>
<dbReference type="InterPro" id="IPR011577">
    <property type="entry name" value="Cyt_b561_bac/Ni-Hgenase"/>
</dbReference>
<evidence type="ECO:0000256" key="3">
    <source>
        <dbReference type="ARBA" id="ARBA00022448"/>
    </source>
</evidence>
<evidence type="ECO:0000313" key="16">
    <source>
        <dbReference type="Proteomes" id="UP000033203"/>
    </source>
</evidence>
<keyword evidence="8" id="KW-0249">Electron transport</keyword>
<comment type="cofactor">
    <cofactor evidence="1">
        <name>heme b</name>
        <dbReference type="ChEBI" id="CHEBI:60344"/>
    </cofactor>
</comment>
<evidence type="ECO:0000256" key="5">
    <source>
        <dbReference type="ARBA" id="ARBA00022617"/>
    </source>
</evidence>
<feature type="transmembrane region" description="Helical" evidence="13">
    <location>
        <begin position="88"/>
        <end position="108"/>
    </location>
</feature>